<dbReference type="EMBL" id="JANRHJ010000010">
    <property type="protein sequence ID" value="MCR8874307.1"/>
    <property type="molecule type" value="Genomic_DNA"/>
</dbReference>
<dbReference type="RefSeq" id="WP_258335891.1">
    <property type="nucleotide sequence ID" value="NZ_JANRHJ010000010.1"/>
</dbReference>
<comment type="caution">
    <text evidence="1">The sequence shown here is derived from an EMBL/GenBank/DDBJ whole genome shotgun (WGS) entry which is preliminary data.</text>
</comment>
<evidence type="ECO:0000313" key="2">
    <source>
        <dbReference type="Proteomes" id="UP001204579"/>
    </source>
</evidence>
<sequence length="129" mass="14805">MNTTDIFRYIKERLESDSAIQEIVESKIYPIAIMRNVKLPYIIQNAKLNSISDTKDGEYEREITSTIAVFGENQDVPMKVISEMERLFSGDVEEVDYLDVSEIKVNTWDFDEDDGVFGGIIELTIKIDV</sequence>
<dbReference type="Gene3D" id="3.30.2000.30">
    <property type="match status" value="1"/>
</dbReference>
<evidence type="ECO:0008006" key="3">
    <source>
        <dbReference type="Google" id="ProtNLM"/>
    </source>
</evidence>
<reference evidence="1 2" key="1">
    <citation type="submission" date="2022-08" db="EMBL/GenBank/DDBJ databases">
        <authorList>
            <person name="Zeman M."/>
            <person name="Kubasova T."/>
        </authorList>
    </citation>
    <scope>NUCLEOTIDE SEQUENCE [LARGE SCALE GENOMIC DNA]</scope>
    <source>
        <strain evidence="1 2">ET62</strain>
    </source>
</reference>
<dbReference type="InterPro" id="IPR053745">
    <property type="entry name" value="Viral_Tail_Comp_sf"/>
</dbReference>
<dbReference type="AlphaFoldDB" id="A0AAW5N522"/>
<protein>
    <recommendedName>
        <fullName evidence="3">DUF3168 domain-containing protein</fullName>
    </recommendedName>
</protein>
<dbReference type="Proteomes" id="UP001204579">
    <property type="component" value="Unassembled WGS sequence"/>
</dbReference>
<accession>A0AAW5N522</accession>
<organism evidence="1 2">
    <name type="scientific">Phocaeicola barnesiae</name>
    <dbReference type="NCBI Taxonomy" id="376804"/>
    <lineage>
        <taxon>Bacteria</taxon>
        <taxon>Pseudomonadati</taxon>
        <taxon>Bacteroidota</taxon>
        <taxon>Bacteroidia</taxon>
        <taxon>Bacteroidales</taxon>
        <taxon>Bacteroidaceae</taxon>
        <taxon>Phocaeicola</taxon>
    </lineage>
</organism>
<evidence type="ECO:0000313" key="1">
    <source>
        <dbReference type="EMBL" id="MCR8874307.1"/>
    </source>
</evidence>
<keyword evidence="2" id="KW-1185">Reference proteome</keyword>
<name>A0AAW5N522_9BACT</name>
<gene>
    <name evidence="1" type="ORF">NW209_09825</name>
</gene>
<proteinExistence type="predicted"/>